<feature type="compositionally biased region" description="Basic and acidic residues" evidence="1">
    <location>
        <begin position="265"/>
        <end position="278"/>
    </location>
</feature>
<dbReference type="EMBL" id="JACHMW010000001">
    <property type="protein sequence ID" value="MBB5849885.1"/>
    <property type="molecule type" value="Genomic_DNA"/>
</dbReference>
<protein>
    <submittedName>
        <fullName evidence="2">Uncharacterized protein</fullName>
    </submittedName>
</protein>
<organism evidence="2 3">
    <name type="scientific">Micrococcus endophyticus</name>
    <dbReference type="NCBI Taxonomy" id="455343"/>
    <lineage>
        <taxon>Bacteria</taxon>
        <taxon>Bacillati</taxon>
        <taxon>Actinomycetota</taxon>
        <taxon>Actinomycetes</taxon>
        <taxon>Micrococcales</taxon>
        <taxon>Micrococcaceae</taxon>
        <taxon>Micrococcus</taxon>
    </lineage>
</organism>
<gene>
    <name evidence="2" type="ORF">HDA33_002449</name>
</gene>
<evidence type="ECO:0000256" key="1">
    <source>
        <dbReference type="SAM" id="MobiDB-lite"/>
    </source>
</evidence>
<proteinExistence type="predicted"/>
<keyword evidence="3" id="KW-1185">Reference proteome</keyword>
<dbReference type="Proteomes" id="UP000567246">
    <property type="component" value="Unassembled WGS sequence"/>
</dbReference>
<reference evidence="2 3" key="1">
    <citation type="submission" date="2020-08" db="EMBL/GenBank/DDBJ databases">
        <title>Sequencing the genomes of 1000 actinobacteria strains.</title>
        <authorList>
            <person name="Klenk H.-P."/>
        </authorList>
    </citation>
    <scope>NUCLEOTIDE SEQUENCE [LARGE SCALE GENOMIC DNA]</scope>
    <source>
        <strain evidence="2 3">DSM 17945</strain>
    </source>
</reference>
<accession>A0A7W9N1B1</accession>
<name>A0A7W9N1B1_9MICC</name>
<dbReference type="RefSeq" id="WP_184173626.1">
    <property type="nucleotide sequence ID" value="NZ_JACHMW010000001.1"/>
</dbReference>
<feature type="compositionally biased region" description="Low complexity" evidence="1">
    <location>
        <begin position="247"/>
        <end position="264"/>
    </location>
</feature>
<dbReference type="AlphaFoldDB" id="A0A7W9N1B1"/>
<comment type="caution">
    <text evidence="2">The sequence shown here is derived from an EMBL/GenBank/DDBJ whole genome shotgun (WGS) entry which is preliminary data.</text>
</comment>
<dbReference type="SUPFAM" id="SSF144010">
    <property type="entry name" value="CofE-like"/>
    <property type="match status" value="1"/>
</dbReference>
<evidence type="ECO:0000313" key="2">
    <source>
        <dbReference type="EMBL" id="MBB5849885.1"/>
    </source>
</evidence>
<sequence>MRETTADAAPGQTPARPDDTAVYRYLAFGETQRPFLIGGPAPAAAPTAPAADLESLRAAIRAHGGPLASTAAVRGSDAAAQPAPTTQPRTAPVRVPRSLREARGTVRDLDAARRGLAARVADARERAAVPVEALLHASFVEAHAGERPAERAAARGRVEGLVDAVLPPARPADEDAAADVLLALREPAREVFASPSFAARPYVDAPTVRALFEDFLAHPRRHDPERFWRLLNLELWLRDAVDGEAAPAARPGAAEEAEPAPAAAKPDHEANPGKELDLVSEEDGRRYRRFPLQTPLVDRDTDLMAYLRPEIEDFFRDLPADAMPEGAPWHFSVSEKIVAITQGRSYFTWEIRPGAAAHVLSRLVTRTPAGIGLGDPTTMQLAIQEAGLPRIVLSAAAGAVGKVAGRRGVFYNVVGGNVRAIDGPTTYSAFPANVSAKLPPADPDGVAREVSAMIRAADIPQWARRSFAGTVVMDANDIGRNALGRDTEAPAAVLEAAFADNPLGQGRERTPLAVVVRMD</sequence>
<evidence type="ECO:0000313" key="3">
    <source>
        <dbReference type="Proteomes" id="UP000567246"/>
    </source>
</evidence>
<feature type="region of interest" description="Disordered" evidence="1">
    <location>
        <begin position="247"/>
        <end position="278"/>
    </location>
</feature>